<dbReference type="EMBL" id="QKRB01000063">
    <property type="protein sequence ID" value="PZD92919.1"/>
    <property type="molecule type" value="Genomic_DNA"/>
</dbReference>
<dbReference type="Proteomes" id="UP000249522">
    <property type="component" value="Unassembled WGS sequence"/>
</dbReference>
<accession>A0A2W1L204</accession>
<evidence type="ECO:0000313" key="1">
    <source>
        <dbReference type="EMBL" id="PZD92919.1"/>
    </source>
</evidence>
<reference evidence="1 2" key="1">
    <citation type="submission" date="2018-06" db="EMBL/GenBank/DDBJ databases">
        <title>Paenibacillus imtechensis sp. nov.</title>
        <authorList>
            <person name="Pinnaka A.K."/>
            <person name="Singh H."/>
            <person name="Kaur M."/>
        </authorList>
    </citation>
    <scope>NUCLEOTIDE SEQUENCE [LARGE SCALE GENOMIC DNA]</scope>
    <source>
        <strain evidence="1 2">SMB1</strain>
    </source>
</reference>
<proteinExistence type="predicted"/>
<gene>
    <name evidence="1" type="ORF">DNH61_25835</name>
</gene>
<keyword evidence="2" id="KW-1185">Reference proteome</keyword>
<dbReference type="AlphaFoldDB" id="A0A2W1L204"/>
<evidence type="ECO:0008006" key="3">
    <source>
        <dbReference type="Google" id="ProtNLM"/>
    </source>
</evidence>
<comment type="caution">
    <text evidence="1">The sequence shown here is derived from an EMBL/GenBank/DDBJ whole genome shotgun (WGS) entry which is preliminary data.</text>
</comment>
<dbReference type="OrthoDB" id="2738731at2"/>
<name>A0A2W1L204_9BACL</name>
<evidence type="ECO:0000313" key="2">
    <source>
        <dbReference type="Proteomes" id="UP000249522"/>
    </source>
</evidence>
<protein>
    <recommendedName>
        <fullName evidence="3">DUF3139 domain-containing protein</fullName>
    </recommendedName>
</protein>
<dbReference type="RefSeq" id="WP_111149846.1">
    <property type="nucleotide sequence ID" value="NZ_QKRB01000063.1"/>
</dbReference>
<sequence>MSKRKMILAGVGMIVLLLVSSIFLKLERLERKVENYLYSTRGYSAESIKQVEAQLSKVPGILVEVIFADEPKVKYLYGEDDNKSVIQYGHTNTGANYYKHSELGY</sequence>
<organism evidence="1 2">
    <name type="scientific">Paenibacillus sambharensis</name>
    <dbReference type="NCBI Taxonomy" id="1803190"/>
    <lineage>
        <taxon>Bacteria</taxon>
        <taxon>Bacillati</taxon>
        <taxon>Bacillota</taxon>
        <taxon>Bacilli</taxon>
        <taxon>Bacillales</taxon>
        <taxon>Paenibacillaceae</taxon>
        <taxon>Paenibacillus</taxon>
    </lineage>
</organism>